<dbReference type="InterPro" id="IPR000551">
    <property type="entry name" value="MerR-type_HTH_dom"/>
</dbReference>
<sequence>MKSIKTVAEITGLSIRTLRYYDEIDLLKPTKLTEAGYRLYDNKALEKLQEIMFFREMDIPLADIKRIIENPDYDKEHALATQKQLLISKRNRLNGIIELIDDVMKGVDTMSFEAFNNHEINLILDHALEPLGKDSIASIIKEYGSLESFRHCFKEQMKDEKTYAHYMKLYGSKEKMLEASLRNPLTKEELNGLKKENMEVFKQFVEARETGNEDLAMDAVKKLAAGTRQLLGIDNARYILLKMAEQYLSPVEDTISVDTMDKKYGAGISEYVGKSIKLYYGV</sequence>
<dbReference type="Pfam" id="PF13411">
    <property type="entry name" value="MerR_1"/>
    <property type="match status" value="1"/>
</dbReference>
<dbReference type="PANTHER" id="PTHR30204">
    <property type="entry name" value="REDOX-CYCLING DRUG-SENSING TRANSCRIPTIONAL ACTIVATOR SOXR"/>
    <property type="match status" value="1"/>
</dbReference>
<dbReference type="PROSITE" id="PS50937">
    <property type="entry name" value="HTH_MERR_2"/>
    <property type="match status" value="1"/>
</dbReference>
<dbReference type="Gene3D" id="1.10.1660.10">
    <property type="match status" value="1"/>
</dbReference>
<dbReference type="KEGG" id="bpro:PMF13cell1_00673"/>
<evidence type="ECO:0000259" key="2">
    <source>
        <dbReference type="PROSITE" id="PS50937"/>
    </source>
</evidence>
<feature type="domain" description="HTH merR-type" evidence="2">
    <location>
        <begin position="1"/>
        <end position="70"/>
    </location>
</feature>
<dbReference type="PANTHER" id="PTHR30204:SF90">
    <property type="entry name" value="HTH-TYPE TRANSCRIPTIONAL ACTIVATOR MTA"/>
    <property type="match status" value="1"/>
</dbReference>
<accession>A0A4P6LVH4</accession>
<dbReference type="InterPro" id="IPR047057">
    <property type="entry name" value="MerR_fam"/>
</dbReference>
<organism evidence="3 4">
    <name type="scientific">Blautia producta</name>
    <dbReference type="NCBI Taxonomy" id="33035"/>
    <lineage>
        <taxon>Bacteria</taxon>
        <taxon>Bacillati</taxon>
        <taxon>Bacillota</taxon>
        <taxon>Clostridia</taxon>
        <taxon>Lachnospirales</taxon>
        <taxon>Lachnospiraceae</taxon>
        <taxon>Blautia</taxon>
    </lineage>
</organism>
<protein>
    <submittedName>
        <fullName evidence="3">HTH-type transcriptional activator mta</fullName>
    </submittedName>
</protein>
<dbReference type="GO" id="GO:0003677">
    <property type="term" value="F:DNA binding"/>
    <property type="evidence" value="ECO:0007669"/>
    <property type="project" value="UniProtKB-KW"/>
</dbReference>
<dbReference type="SUPFAM" id="SSF46955">
    <property type="entry name" value="Putative DNA-binding domain"/>
    <property type="match status" value="1"/>
</dbReference>
<dbReference type="SMART" id="SM00422">
    <property type="entry name" value="HTH_MERR"/>
    <property type="match status" value="1"/>
</dbReference>
<evidence type="ECO:0000313" key="3">
    <source>
        <dbReference type="EMBL" id="QBE95170.1"/>
    </source>
</evidence>
<dbReference type="Proteomes" id="UP000289794">
    <property type="component" value="Chromosome"/>
</dbReference>
<dbReference type="InterPro" id="IPR009061">
    <property type="entry name" value="DNA-bd_dom_put_sf"/>
</dbReference>
<dbReference type="AlphaFoldDB" id="A0A4P6LVH4"/>
<evidence type="ECO:0000256" key="1">
    <source>
        <dbReference type="ARBA" id="ARBA00023125"/>
    </source>
</evidence>
<dbReference type="GO" id="GO:0003700">
    <property type="term" value="F:DNA-binding transcription factor activity"/>
    <property type="evidence" value="ECO:0007669"/>
    <property type="project" value="InterPro"/>
</dbReference>
<dbReference type="RefSeq" id="WP_130179801.1">
    <property type="nucleotide sequence ID" value="NZ_CP035945.1"/>
</dbReference>
<dbReference type="CDD" id="cd01106">
    <property type="entry name" value="HTH_TipAL-Mta"/>
    <property type="match status" value="1"/>
</dbReference>
<name>A0A4P6LVH4_9FIRM</name>
<proteinExistence type="predicted"/>
<reference evidence="3 4" key="1">
    <citation type="submission" date="2019-01" db="EMBL/GenBank/DDBJ databases">
        <title>PMF-metabolizing Aryl O-demethylase.</title>
        <authorList>
            <person name="Kim M."/>
        </authorList>
    </citation>
    <scope>NUCLEOTIDE SEQUENCE [LARGE SCALE GENOMIC DNA]</scope>
    <source>
        <strain evidence="3 4">PMF1</strain>
    </source>
</reference>
<gene>
    <name evidence="3" type="primary">mta_2</name>
    <name evidence="3" type="ORF">PMF13cell1_00673</name>
</gene>
<dbReference type="EMBL" id="CP035945">
    <property type="protein sequence ID" value="QBE95170.1"/>
    <property type="molecule type" value="Genomic_DNA"/>
</dbReference>
<keyword evidence="1" id="KW-0238">DNA-binding</keyword>
<evidence type="ECO:0000313" key="4">
    <source>
        <dbReference type="Proteomes" id="UP000289794"/>
    </source>
</evidence>